<evidence type="ECO:0000259" key="7">
    <source>
        <dbReference type="PROSITE" id="PS51093"/>
    </source>
</evidence>
<dbReference type="GO" id="GO:0005737">
    <property type="term" value="C:cytoplasm"/>
    <property type="evidence" value="ECO:0007669"/>
    <property type="project" value="UniProtKB-SubCell"/>
</dbReference>
<feature type="domain" description="PTS EIIA type-1" evidence="7">
    <location>
        <begin position="21"/>
        <end position="128"/>
    </location>
</feature>
<dbReference type="PROSITE" id="PS00371">
    <property type="entry name" value="PTS_EIIA_TYPE_1_HIS"/>
    <property type="match status" value="1"/>
</dbReference>
<dbReference type="InterPro" id="IPR050890">
    <property type="entry name" value="PTS_EIIA_component"/>
</dbReference>
<dbReference type="Pfam" id="PF00358">
    <property type="entry name" value="PTS_EIIA_1"/>
    <property type="match status" value="1"/>
</dbReference>
<protein>
    <submittedName>
        <fullName evidence="8">PTS glucose transporter subunit IIA</fullName>
    </submittedName>
</protein>
<reference evidence="8 9" key="1">
    <citation type="submission" date="2020-11" db="EMBL/GenBank/DDBJ databases">
        <title>Actinomyces sp. ZJ750.</title>
        <authorList>
            <person name="Zhou J."/>
        </authorList>
    </citation>
    <scope>NUCLEOTIDE SEQUENCE [LARGE SCALE GENOMIC DNA]</scope>
    <source>
        <strain evidence="8 9">ZJ750</strain>
    </source>
</reference>
<dbReference type="GO" id="GO:0016301">
    <property type="term" value="F:kinase activity"/>
    <property type="evidence" value="ECO:0007669"/>
    <property type="project" value="UniProtKB-KW"/>
</dbReference>
<evidence type="ECO:0000256" key="4">
    <source>
        <dbReference type="ARBA" id="ARBA00022679"/>
    </source>
</evidence>
<evidence type="ECO:0000313" key="8">
    <source>
        <dbReference type="EMBL" id="QPL06139.1"/>
    </source>
</evidence>
<keyword evidence="5" id="KW-0598">Phosphotransferase system</keyword>
<organism evidence="8 9">
    <name type="scientific">Actinomyces respiraculi</name>
    <dbReference type="NCBI Taxonomy" id="2744574"/>
    <lineage>
        <taxon>Bacteria</taxon>
        <taxon>Bacillati</taxon>
        <taxon>Actinomycetota</taxon>
        <taxon>Actinomycetes</taxon>
        <taxon>Actinomycetales</taxon>
        <taxon>Actinomycetaceae</taxon>
        <taxon>Actinomyces</taxon>
    </lineage>
</organism>
<evidence type="ECO:0000256" key="5">
    <source>
        <dbReference type="ARBA" id="ARBA00022683"/>
    </source>
</evidence>
<evidence type="ECO:0000256" key="6">
    <source>
        <dbReference type="ARBA" id="ARBA00022777"/>
    </source>
</evidence>
<keyword evidence="9" id="KW-1185">Reference proteome</keyword>
<evidence type="ECO:0000256" key="3">
    <source>
        <dbReference type="ARBA" id="ARBA00022597"/>
    </source>
</evidence>
<evidence type="ECO:0000256" key="2">
    <source>
        <dbReference type="ARBA" id="ARBA00022448"/>
    </source>
</evidence>
<dbReference type="Gene3D" id="2.70.70.10">
    <property type="entry name" value="Glucose Permease (Domain IIA)"/>
    <property type="match status" value="1"/>
</dbReference>
<dbReference type="GO" id="GO:0009401">
    <property type="term" value="P:phosphoenolpyruvate-dependent sugar phosphotransferase system"/>
    <property type="evidence" value="ECO:0007669"/>
    <property type="project" value="UniProtKB-KW"/>
</dbReference>
<dbReference type="RefSeq" id="WP_166855543.1">
    <property type="nucleotide sequence ID" value="NZ_CP063989.1"/>
</dbReference>
<sequence length="153" mass="15465">MTLDIASPLAGRVLSLDDVPDPVFAGRFVGPGLAVDPDRTEGTDVTAVAPVSGTIAKAHPHAFIITAENGPAILVHLGLDTVGLGGKGFNVLVKEGDAVAAGDPVVTWNPADIEAGGLSPVVPVVLLETDEQSLDLAKPGTPLEAGDVLLTLH</sequence>
<evidence type="ECO:0000256" key="1">
    <source>
        <dbReference type="ARBA" id="ARBA00004496"/>
    </source>
</evidence>
<keyword evidence="4" id="KW-0808">Transferase</keyword>
<dbReference type="SUPFAM" id="SSF51261">
    <property type="entry name" value="Duplicated hybrid motif"/>
    <property type="match status" value="1"/>
</dbReference>
<dbReference type="AlphaFoldDB" id="A0A7T0LLT3"/>
<accession>A0A7T0LLT3</accession>
<dbReference type="PANTHER" id="PTHR45008">
    <property type="entry name" value="PTS SYSTEM GLUCOSE-SPECIFIC EIIA COMPONENT"/>
    <property type="match status" value="1"/>
</dbReference>
<dbReference type="InterPro" id="IPR011055">
    <property type="entry name" value="Dup_hybrid_motif"/>
</dbReference>
<dbReference type="PANTHER" id="PTHR45008:SF1">
    <property type="entry name" value="PTS SYSTEM GLUCOSE-SPECIFIC EIIA COMPONENT"/>
    <property type="match status" value="1"/>
</dbReference>
<dbReference type="NCBIfam" id="TIGR00830">
    <property type="entry name" value="PTBA"/>
    <property type="match status" value="1"/>
</dbReference>
<evidence type="ECO:0000313" key="9">
    <source>
        <dbReference type="Proteomes" id="UP000594637"/>
    </source>
</evidence>
<comment type="subcellular location">
    <subcellularLocation>
        <location evidence="1">Cytoplasm</location>
    </subcellularLocation>
</comment>
<keyword evidence="6" id="KW-0418">Kinase</keyword>
<dbReference type="Proteomes" id="UP000594637">
    <property type="component" value="Chromosome"/>
</dbReference>
<dbReference type="InterPro" id="IPR001127">
    <property type="entry name" value="PTS_EIIA_1_perm"/>
</dbReference>
<proteinExistence type="predicted"/>
<name>A0A7T0LLT3_9ACTO</name>
<keyword evidence="2" id="KW-0813">Transport</keyword>
<dbReference type="PROSITE" id="PS51093">
    <property type="entry name" value="PTS_EIIA_TYPE_1"/>
    <property type="match status" value="1"/>
</dbReference>
<gene>
    <name evidence="8" type="ORF">ID810_04240</name>
</gene>
<dbReference type="KEGG" id="arep:ID810_04240"/>
<dbReference type="EMBL" id="CP063989">
    <property type="protein sequence ID" value="QPL06139.1"/>
    <property type="molecule type" value="Genomic_DNA"/>
</dbReference>
<keyword evidence="3 8" id="KW-0762">Sugar transport</keyword>